<proteinExistence type="predicted"/>
<accession>A0A545UZB8</accession>
<keyword evidence="2" id="KW-1185">Reference proteome</keyword>
<dbReference type="EMBL" id="SPUK01000009">
    <property type="protein sequence ID" value="TQV94814.1"/>
    <property type="molecule type" value="Genomic_DNA"/>
</dbReference>
<evidence type="ECO:0000313" key="1">
    <source>
        <dbReference type="EMBL" id="TQV94814.1"/>
    </source>
</evidence>
<comment type="caution">
    <text evidence="1">The sequence shown here is derived from an EMBL/GenBank/DDBJ whole genome shotgun (WGS) entry which is preliminary data.</text>
</comment>
<gene>
    <name evidence="1" type="ORF">IF1G_06825</name>
</gene>
<dbReference type="AlphaFoldDB" id="A0A545UZB8"/>
<sequence length="64" mass="7512">MCVASRWLKKEWEMVFEYCLEMACVCTTMLVVVETVLGWREEADRKLGYAVYTWALLETREAGL</sequence>
<evidence type="ECO:0000313" key="2">
    <source>
        <dbReference type="Proteomes" id="UP000315783"/>
    </source>
</evidence>
<reference evidence="1 2" key="1">
    <citation type="journal article" date="2019" name="Appl. Microbiol. Biotechnol.">
        <title>Genome sequence of Isaria javanica and comparative genome analysis insights into family S53 peptidase evolution in fungal entomopathogens.</title>
        <authorList>
            <person name="Lin R."/>
            <person name="Zhang X."/>
            <person name="Xin B."/>
            <person name="Zou M."/>
            <person name="Gao Y."/>
            <person name="Qin F."/>
            <person name="Hu Q."/>
            <person name="Xie B."/>
            <person name="Cheng X."/>
        </authorList>
    </citation>
    <scope>NUCLEOTIDE SEQUENCE [LARGE SCALE GENOMIC DNA]</scope>
    <source>
        <strain evidence="1 2">IJ1G</strain>
    </source>
</reference>
<name>A0A545UZB8_9HYPO</name>
<organism evidence="1 2">
    <name type="scientific">Cordyceps javanica</name>
    <dbReference type="NCBI Taxonomy" id="43265"/>
    <lineage>
        <taxon>Eukaryota</taxon>
        <taxon>Fungi</taxon>
        <taxon>Dikarya</taxon>
        <taxon>Ascomycota</taxon>
        <taxon>Pezizomycotina</taxon>
        <taxon>Sordariomycetes</taxon>
        <taxon>Hypocreomycetidae</taxon>
        <taxon>Hypocreales</taxon>
        <taxon>Cordycipitaceae</taxon>
        <taxon>Cordyceps</taxon>
    </lineage>
</organism>
<dbReference type="Proteomes" id="UP000315783">
    <property type="component" value="Unassembled WGS sequence"/>
</dbReference>
<protein>
    <submittedName>
        <fullName evidence="1">Uncharacterized protein</fullName>
    </submittedName>
</protein>